<keyword evidence="3" id="KW-1185">Reference proteome</keyword>
<dbReference type="Proteomes" id="UP000653305">
    <property type="component" value="Unassembled WGS sequence"/>
</dbReference>
<evidence type="ECO:0000256" key="1">
    <source>
        <dbReference type="SAM" id="MobiDB-lite"/>
    </source>
</evidence>
<proteinExistence type="predicted"/>
<comment type="caution">
    <text evidence="2">The sequence shown here is derived from an EMBL/GenBank/DDBJ whole genome shotgun (WGS) entry which is preliminary data.</text>
</comment>
<feature type="region of interest" description="Disordered" evidence="1">
    <location>
        <begin position="1"/>
        <end position="63"/>
    </location>
</feature>
<accession>A0A830CVP4</accession>
<evidence type="ECO:0000313" key="2">
    <source>
        <dbReference type="EMBL" id="GFP99903.1"/>
    </source>
</evidence>
<name>A0A830CVP4_9LAMI</name>
<gene>
    <name evidence="2" type="ORF">PHJA_002134400</name>
</gene>
<reference evidence="2" key="1">
    <citation type="submission" date="2020-07" db="EMBL/GenBank/DDBJ databases">
        <title>Ethylene signaling mediates host invasion by parasitic plants.</title>
        <authorList>
            <person name="Yoshida S."/>
        </authorList>
    </citation>
    <scope>NUCLEOTIDE SEQUENCE</scope>
    <source>
        <strain evidence="2">Okayama</strain>
    </source>
</reference>
<sequence>MQRSIDQVETMNGTFLHGDKRSIKMGRGRTGLPGMDSGEQVGPTNLSNTRAMVKSGTRGHCLI</sequence>
<feature type="compositionally biased region" description="Polar residues" evidence="1">
    <location>
        <begin position="1"/>
        <end position="13"/>
    </location>
</feature>
<dbReference type="EMBL" id="BMAC01000596">
    <property type="protein sequence ID" value="GFP99903.1"/>
    <property type="molecule type" value="Genomic_DNA"/>
</dbReference>
<dbReference type="AlphaFoldDB" id="A0A830CVP4"/>
<evidence type="ECO:0000313" key="3">
    <source>
        <dbReference type="Proteomes" id="UP000653305"/>
    </source>
</evidence>
<organism evidence="2 3">
    <name type="scientific">Phtheirospermum japonicum</name>
    <dbReference type="NCBI Taxonomy" id="374723"/>
    <lineage>
        <taxon>Eukaryota</taxon>
        <taxon>Viridiplantae</taxon>
        <taxon>Streptophyta</taxon>
        <taxon>Embryophyta</taxon>
        <taxon>Tracheophyta</taxon>
        <taxon>Spermatophyta</taxon>
        <taxon>Magnoliopsida</taxon>
        <taxon>eudicotyledons</taxon>
        <taxon>Gunneridae</taxon>
        <taxon>Pentapetalae</taxon>
        <taxon>asterids</taxon>
        <taxon>lamiids</taxon>
        <taxon>Lamiales</taxon>
        <taxon>Orobanchaceae</taxon>
        <taxon>Orobanchaceae incertae sedis</taxon>
        <taxon>Phtheirospermum</taxon>
    </lineage>
</organism>
<protein>
    <submittedName>
        <fullName evidence="2">NAC domain-containing protein 68</fullName>
    </submittedName>
</protein>